<feature type="chain" id="PRO_5019162706" description="Tetratricopeptide repeat protein" evidence="1">
    <location>
        <begin position="23"/>
        <end position="303"/>
    </location>
</feature>
<dbReference type="AlphaFoldDB" id="A0A437RF42"/>
<evidence type="ECO:0008006" key="4">
    <source>
        <dbReference type="Google" id="ProtNLM"/>
    </source>
</evidence>
<evidence type="ECO:0000256" key="1">
    <source>
        <dbReference type="SAM" id="SignalP"/>
    </source>
</evidence>
<accession>A0A437RF42</accession>
<feature type="signal peptide" evidence="1">
    <location>
        <begin position="1"/>
        <end position="22"/>
    </location>
</feature>
<protein>
    <recommendedName>
        <fullName evidence="4">Tetratricopeptide repeat protein</fullName>
    </recommendedName>
</protein>
<proteinExistence type="predicted"/>
<evidence type="ECO:0000313" key="3">
    <source>
        <dbReference type="Proteomes" id="UP000285575"/>
    </source>
</evidence>
<dbReference type="InterPro" id="IPR011990">
    <property type="entry name" value="TPR-like_helical_dom_sf"/>
</dbReference>
<dbReference type="SUPFAM" id="SSF81901">
    <property type="entry name" value="HCP-like"/>
    <property type="match status" value="1"/>
</dbReference>
<sequence>MRRLAVLAGVALAVAAALPAWAQSPASPQDSGRQFEAGRTAELQQWQWRAQRGVELTPAQKAVDAVQQAIAKRDCPGAVAALNAGLAKSYPEIFTLAGALYEEGVCVRPNWDRAVGLYERAIAAKHPGVTARLAAGYASKAGGKDLAAALWWATRARTPLPAPCAEVAPLVADADKFIAALQAWPAGRFEACAYAAAVMASVQADLEEPDLASGFGMAGTAVLRFTPAEGRIDIQDDAIDAPAAAGVVVAGSAQDSERRAARKAFQVEIRASADRALKRYEKPAAVPAEWRVEARHVFAAAPR</sequence>
<keyword evidence="1" id="KW-0732">Signal</keyword>
<reference evidence="2 3" key="1">
    <citation type="submission" date="2019-01" db="EMBL/GenBank/DDBJ databases">
        <authorList>
            <person name="Chen W.-M."/>
        </authorList>
    </citation>
    <scope>NUCLEOTIDE SEQUENCE [LARGE SCALE GENOMIC DNA]</scope>
    <source>
        <strain evidence="2 3">KYPY4</strain>
    </source>
</reference>
<dbReference type="RefSeq" id="WP_128229486.1">
    <property type="nucleotide sequence ID" value="NZ_SACR01000004.1"/>
</dbReference>
<name>A0A437RF42_9BURK</name>
<dbReference type="Proteomes" id="UP000285575">
    <property type="component" value="Unassembled WGS sequence"/>
</dbReference>
<dbReference type="Gene3D" id="1.25.40.10">
    <property type="entry name" value="Tetratricopeptide repeat domain"/>
    <property type="match status" value="1"/>
</dbReference>
<dbReference type="OrthoDB" id="8758099at2"/>
<comment type="caution">
    <text evidence="2">The sequence shown here is derived from an EMBL/GenBank/DDBJ whole genome shotgun (WGS) entry which is preliminary data.</text>
</comment>
<organism evidence="2 3">
    <name type="scientific">Rubrivivax rivuli</name>
    <dbReference type="NCBI Taxonomy" id="1862385"/>
    <lineage>
        <taxon>Bacteria</taxon>
        <taxon>Pseudomonadati</taxon>
        <taxon>Pseudomonadota</taxon>
        <taxon>Betaproteobacteria</taxon>
        <taxon>Burkholderiales</taxon>
        <taxon>Sphaerotilaceae</taxon>
        <taxon>Rubrivivax</taxon>
    </lineage>
</organism>
<gene>
    <name evidence="2" type="ORF">EOE66_14785</name>
</gene>
<dbReference type="EMBL" id="SACR01000004">
    <property type="protein sequence ID" value="RVU45388.1"/>
    <property type="molecule type" value="Genomic_DNA"/>
</dbReference>
<evidence type="ECO:0000313" key="2">
    <source>
        <dbReference type="EMBL" id="RVU45388.1"/>
    </source>
</evidence>
<keyword evidence="3" id="KW-1185">Reference proteome</keyword>